<accession>A0A8X6P249</accession>
<sequence>MMDKSSLSHTKAAALRSAVDAHKEYTNQAVNGMGIDRMLLGLKIIALECGMNVPDFYMDTGYTTSTHFKLSTSQVPSKIDAFMCYGPLVPDGYGCCYNPRNSSINFGLSACNSSPETHSSNFMKALTESLTEMHDALNLSQKAKL</sequence>
<dbReference type="InterPro" id="IPR039551">
    <property type="entry name" value="Cho/carn_acyl_trans"/>
</dbReference>
<dbReference type="SUPFAM" id="SSF52777">
    <property type="entry name" value="CoA-dependent acyltransferases"/>
    <property type="match status" value="1"/>
</dbReference>
<evidence type="ECO:0000313" key="3">
    <source>
        <dbReference type="EMBL" id="GFT44382.1"/>
    </source>
</evidence>
<dbReference type="Pfam" id="PF00755">
    <property type="entry name" value="Carn_acyltransf"/>
    <property type="match status" value="1"/>
</dbReference>
<evidence type="ECO:0000259" key="2">
    <source>
        <dbReference type="Pfam" id="PF00755"/>
    </source>
</evidence>
<keyword evidence="4" id="KW-1185">Reference proteome</keyword>
<dbReference type="EMBL" id="BMAW01064265">
    <property type="protein sequence ID" value="GFT44382.1"/>
    <property type="molecule type" value="Genomic_DNA"/>
</dbReference>
<dbReference type="GO" id="GO:0019254">
    <property type="term" value="P:carnitine metabolic process, CoA-linked"/>
    <property type="evidence" value="ECO:0007669"/>
    <property type="project" value="TreeGrafter"/>
</dbReference>
<organism evidence="3 4">
    <name type="scientific">Nephila pilipes</name>
    <name type="common">Giant wood spider</name>
    <name type="synonym">Nephila maculata</name>
    <dbReference type="NCBI Taxonomy" id="299642"/>
    <lineage>
        <taxon>Eukaryota</taxon>
        <taxon>Metazoa</taxon>
        <taxon>Ecdysozoa</taxon>
        <taxon>Arthropoda</taxon>
        <taxon>Chelicerata</taxon>
        <taxon>Arachnida</taxon>
        <taxon>Araneae</taxon>
        <taxon>Araneomorphae</taxon>
        <taxon>Entelegynae</taxon>
        <taxon>Araneoidea</taxon>
        <taxon>Nephilidae</taxon>
        <taxon>Nephila</taxon>
    </lineage>
</organism>
<gene>
    <name evidence="3" type="primary">CRAT</name>
    <name evidence="3" type="ORF">NPIL_38091</name>
</gene>
<proteinExistence type="inferred from homology"/>
<dbReference type="Gene3D" id="3.30.559.10">
    <property type="entry name" value="Chloramphenicol acetyltransferase-like domain"/>
    <property type="match status" value="1"/>
</dbReference>
<dbReference type="OrthoDB" id="6497209at2759"/>
<dbReference type="GO" id="GO:0005777">
    <property type="term" value="C:peroxisome"/>
    <property type="evidence" value="ECO:0007669"/>
    <property type="project" value="TreeGrafter"/>
</dbReference>
<dbReference type="GO" id="GO:0004092">
    <property type="term" value="F:carnitine O-acetyltransferase activity"/>
    <property type="evidence" value="ECO:0007669"/>
    <property type="project" value="TreeGrafter"/>
</dbReference>
<dbReference type="AlphaFoldDB" id="A0A8X6P249"/>
<evidence type="ECO:0000313" key="4">
    <source>
        <dbReference type="Proteomes" id="UP000887013"/>
    </source>
</evidence>
<protein>
    <submittedName>
        <fullName evidence="3">Carnitine O-acetyltransferase</fullName>
    </submittedName>
</protein>
<dbReference type="PANTHER" id="PTHR22589">
    <property type="entry name" value="CARNITINE O-ACYLTRANSFERASE"/>
    <property type="match status" value="1"/>
</dbReference>
<comment type="similarity">
    <text evidence="1">Belongs to the carnitine/choline acetyltransferase family.</text>
</comment>
<reference evidence="3" key="1">
    <citation type="submission" date="2020-08" db="EMBL/GenBank/DDBJ databases">
        <title>Multicomponent nature underlies the extraordinary mechanical properties of spider dragline silk.</title>
        <authorList>
            <person name="Kono N."/>
            <person name="Nakamura H."/>
            <person name="Mori M."/>
            <person name="Yoshida Y."/>
            <person name="Ohtoshi R."/>
            <person name="Malay A.D."/>
            <person name="Moran D.A.P."/>
            <person name="Tomita M."/>
            <person name="Numata K."/>
            <person name="Arakawa K."/>
        </authorList>
    </citation>
    <scope>NUCLEOTIDE SEQUENCE</scope>
</reference>
<dbReference type="InterPro" id="IPR000542">
    <property type="entry name" value="Carn_acyl_trans"/>
</dbReference>
<evidence type="ECO:0000256" key="1">
    <source>
        <dbReference type="ARBA" id="ARBA00005232"/>
    </source>
</evidence>
<feature type="domain" description="Choline/carnitine acyltransferase" evidence="2">
    <location>
        <begin position="1"/>
        <end position="128"/>
    </location>
</feature>
<dbReference type="PANTHER" id="PTHR22589:SF103">
    <property type="entry name" value="CARNITINE O-ACETYL-TRANSFERASE, ISOFORM A-RELATED"/>
    <property type="match status" value="1"/>
</dbReference>
<dbReference type="Proteomes" id="UP000887013">
    <property type="component" value="Unassembled WGS sequence"/>
</dbReference>
<dbReference type="InterPro" id="IPR023213">
    <property type="entry name" value="CAT-like_dom_sf"/>
</dbReference>
<comment type="caution">
    <text evidence="3">The sequence shown here is derived from an EMBL/GenBank/DDBJ whole genome shotgun (WGS) entry which is preliminary data.</text>
</comment>
<name>A0A8X6P249_NEPPI</name>